<dbReference type="EMBL" id="AQQY01000001">
    <property type="protein sequence ID" value="KCV83833.1"/>
    <property type="molecule type" value="Genomic_DNA"/>
</dbReference>
<name>A0A058ZQK9_9RHOB</name>
<organism evidence="2 3">
    <name type="scientific">Actibacterium atlanticum</name>
    <dbReference type="NCBI Taxonomy" id="1461693"/>
    <lineage>
        <taxon>Bacteria</taxon>
        <taxon>Pseudomonadati</taxon>
        <taxon>Pseudomonadota</taxon>
        <taxon>Alphaproteobacteria</taxon>
        <taxon>Rhodobacterales</taxon>
        <taxon>Roseobacteraceae</taxon>
        <taxon>Actibacterium</taxon>
    </lineage>
</organism>
<keyword evidence="3" id="KW-1185">Reference proteome</keyword>
<dbReference type="eggNOG" id="COG4649">
    <property type="taxonomic scope" value="Bacteria"/>
</dbReference>
<dbReference type="STRING" id="1461693.ATO10_03695"/>
<accession>A0A058ZQK9</accession>
<evidence type="ECO:0000313" key="3">
    <source>
        <dbReference type="Proteomes" id="UP000024836"/>
    </source>
</evidence>
<dbReference type="RefSeq" id="WP_035248100.1">
    <property type="nucleotide sequence ID" value="NZ_AQQY01000001.1"/>
</dbReference>
<protein>
    <recommendedName>
        <fullName evidence="4">Tetratricopeptide repeat-like domain-containing protein</fullName>
    </recommendedName>
</protein>
<keyword evidence="1" id="KW-1133">Transmembrane helix</keyword>
<sequence>MSNPESFIDEVSEEVRRDQLYKLIRRYGWIAVAAVLLIVGGASFLELKKARETAAAQALGDATLAAMQLETPEARLEALGAIEVDGEAKAVIALLAAGQELGAGNTEAAVAQFDSVINDPAVAESYRQLATLKKVMAQGDTASAEAHRAALAPMTAAGQPFRNVALEQLALVEAQAGETETAIALLRQAYTSSDATGDLRQRVSQLIVALGGDLNAIE</sequence>
<dbReference type="AlphaFoldDB" id="A0A058ZQK9"/>
<reference evidence="2 3" key="1">
    <citation type="submission" date="2013-04" db="EMBL/GenBank/DDBJ databases">
        <title>Shimia sp. 22II-S11-Z10 Genome Sequencing.</title>
        <authorList>
            <person name="Lai Q."/>
            <person name="Li G."/>
            <person name="Shao Z."/>
        </authorList>
    </citation>
    <scope>NUCLEOTIDE SEQUENCE [LARGE SCALE GENOMIC DNA]</scope>
    <source>
        <strain evidence="3">22II-S11-Z10</strain>
    </source>
</reference>
<feature type="transmembrane region" description="Helical" evidence="1">
    <location>
        <begin position="27"/>
        <end position="45"/>
    </location>
</feature>
<evidence type="ECO:0008006" key="4">
    <source>
        <dbReference type="Google" id="ProtNLM"/>
    </source>
</evidence>
<evidence type="ECO:0000256" key="1">
    <source>
        <dbReference type="SAM" id="Phobius"/>
    </source>
</evidence>
<dbReference type="Proteomes" id="UP000024836">
    <property type="component" value="Unassembled WGS sequence"/>
</dbReference>
<keyword evidence="1" id="KW-0812">Transmembrane</keyword>
<comment type="caution">
    <text evidence="2">The sequence shown here is derived from an EMBL/GenBank/DDBJ whole genome shotgun (WGS) entry which is preliminary data.</text>
</comment>
<keyword evidence="1" id="KW-0472">Membrane</keyword>
<dbReference type="OrthoDB" id="7173339at2"/>
<dbReference type="PATRIC" id="fig|1461693.3.peg.761"/>
<gene>
    <name evidence="2" type="ORF">ATO10_03695</name>
</gene>
<proteinExistence type="predicted"/>
<evidence type="ECO:0000313" key="2">
    <source>
        <dbReference type="EMBL" id="KCV83833.1"/>
    </source>
</evidence>